<evidence type="ECO:0000256" key="5">
    <source>
        <dbReference type="ARBA" id="ARBA00014880"/>
    </source>
</evidence>
<keyword evidence="11" id="KW-0862">Zinc</keyword>
<name>A0AA35JE16_SACUV</name>
<dbReference type="GO" id="GO:0008180">
    <property type="term" value="C:COP9 signalosome"/>
    <property type="evidence" value="ECO:0007669"/>
    <property type="project" value="UniProtKB-KW"/>
</dbReference>
<reference evidence="15" key="1">
    <citation type="submission" date="2022-10" db="EMBL/GenBank/DDBJ databases">
        <authorList>
            <person name="Byrne P K."/>
        </authorList>
    </citation>
    <scope>NUCLEOTIDE SEQUENCE</scope>
    <source>
        <strain evidence="15">CBS7001</strain>
    </source>
</reference>
<comment type="subcellular location">
    <subcellularLocation>
        <location evidence="2">Cytoplasm</location>
    </subcellularLocation>
    <subcellularLocation>
        <location evidence="1">Nucleus</location>
    </subcellularLocation>
</comment>
<dbReference type="FunFam" id="3.40.140.10:FF:000203">
    <property type="entry name" value="COP9 signalosome complex subunit 5"/>
    <property type="match status" value="1"/>
</dbReference>
<evidence type="ECO:0000313" key="16">
    <source>
        <dbReference type="Proteomes" id="UP001162090"/>
    </source>
</evidence>
<sequence length="440" mass="50687">MSLSTITVKALRQLLKDKYTVEDDLNGPLALSNMRFQPSHVGESQPLSQSSLFKTKLKQHSNENAQTYNRILISKLSCEKISNFAIRGGKIEIMGILMGFTLKDHIVIMDCFNLPVVGTETRVNAQLESYEYMVQYIDEMYNHNDDDGAQDCNGVQLNVVGWFHSHPGYDCWLSNIDIQTQDLNQRFQDPYVAIVVDPLKSLEDGTLKMGAFRTVENQNGDSSALSYYQLETVIFDSELNRKLFETKLKLHCVVEDDESEQMSLNRLIETMKQCTYLVDSKNVRTRMRLATANDNVHEQNKKTVDDQNHLTRSQLYCNTQRGDSTGTNSFVSMLSGDNNSDVDMEDRNFTEFDSTDTSLYTSMEPSLHVNRTETINRSNENFHNSRNHSSIAQDRHKDECNDILQRNILETDYTRAKNRILASKIKQYERLRFYKDTFTL</sequence>
<comment type="subunit">
    <text evidence="4">Component of the COP9 signalosome (CSN) complex.</text>
</comment>
<keyword evidence="7" id="KW-0645">Protease</keyword>
<dbReference type="GO" id="GO:0008237">
    <property type="term" value="F:metallopeptidase activity"/>
    <property type="evidence" value="ECO:0007669"/>
    <property type="project" value="UniProtKB-KW"/>
</dbReference>
<evidence type="ECO:0000256" key="2">
    <source>
        <dbReference type="ARBA" id="ARBA00004496"/>
    </source>
</evidence>
<comment type="similarity">
    <text evidence="3">Belongs to the peptidase M67A family. CSN5 subfamily.</text>
</comment>
<evidence type="ECO:0000256" key="3">
    <source>
        <dbReference type="ARBA" id="ARBA00006008"/>
    </source>
</evidence>
<dbReference type="InterPro" id="IPR000555">
    <property type="entry name" value="JAMM/MPN+_dom"/>
</dbReference>
<evidence type="ECO:0000256" key="13">
    <source>
        <dbReference type="ARBA" id="ARBA00023242"/>
    </source>
</evidence>
<evidence type="ECO:0000256" key="12">
    <source>
        <dbReference type="ARBA" id="ARBA00023049"/>
    </source>
</evidence>
<keyword evidence="6" id="KW-0963">Cytoplasm</keyword>
<keyword evidence="12" id="KW-0482">Metalloprotease</keyword>
<dbReference type="GO" id="GO:0046872">
    <property type="term" value="F:metal ion binding"/>
    <property type="evidence" value="ECO:0007669"/>
    <property type="project" value="UniProtKB-KW"/>
</dbReference>
<dbReference type="SMART" id="SM00232">
    <property type="entry name" value="JAB_MPN"/>
    <property type="match status" value="1"/>
</dbReference>
<evidence type="ECO:0000313" key="15">
    <source>
        <dbReference type="EMBL" id="CAI4057711.1"/>
    </source>
</evidence>
<evidence type="ECO:0000256" key="1">
    <source>
        <dbReference type="ARBA" id="ARBA00004123"/>
    </source>
</evidence>
<evidence type="ECO:0000259" key="14">
    <source>
        <dbReference type="PROSITE" id="PS50249"/>
    </source>
</evidence>
<dbReference type="SUPFAM" id="SSF102712">
    <property type="entry name" value="JAB1/MPN domain"/>
    <property type="match status" value="1"/>
</dbReference>
<dbReference type="InterPro" id="IPR050242">
    <property type="entry name" value="JAMM_MPN+_peptidase_M67A"/>
</dbReference>
<evidence type="ECO:0000256" key="11">
    <source>
        <dbReference type="ARBA" id="ARBA00022833"/>
    </source>
</evidence>
<accession>A0AA35JE16</accession>
<dbReference type="AlphaFoldDB" id="A0AA35JE16"/>
<dbReference type="EMBL" id="OX365915">
    <property type="protein sequence ID" value="CAI4057711.1"/>
    <property type="molecule type" value="Genomic_DNA"/>
</dbReference>
<dbReference type="GO" id="GO:0006508">
    <property type="term" value="P:proteolysis"/>
    <property type="evidence" value="ECO:0007669"/>
    <property type="project" value="UniProtKB-KW"/>
</dbReference>
<evidence type="ECO:0000256" key="9">
    <source>
        <dbReference type="ARBA" id="ARBA00022790"/>
    </source>
</evidence>
<evidence type="ECO:0000256" key="6">
    <source>
        <dbReference type="ARBA" id="ARBA00022490"/>
    </source>
</evidence>
<evidence type="ECO:0000256" key="10">
    <source>
        <dbReference type="ARBA" id="ARBA00022801"/>
    </source>
</evidence>
<gene>
    <name evidence="15" type="primary">SUVC04G0260</name>
    <name evidence="15" type="ORF">SUVC_04G0260</name>
</gene>
<keyword evidence="9" id="KW-0736">Signalosome</keyword>
<dbReference type="PANTHER" id="PTHR10410">
    <property type="entry name" value="EUKARYOTIC TRANSLATION INITIATION FACTOR 3 -RELATED"/>
    <property type="match status" value="1"/>
</dbReference>
<evidence type="ECO:0000256" key="7">
    <source>
        <dbReference type="ARBA" id="ARBA00022670"/>
    </source>
</evidence>
<organism evidence="15 16">
    <name type="scientific">Saccharomyces uvarum</name>
    <name type="common">Yeast</name>
    <name type="synonym">Saccharomyces bayanus var. uvarum</name>
    <dbReference type="NCBI Taxonomy" id="230603"/>
    <lineage>
        <taxon>Eukaryota</taxon>
        <taxon>Fungi</taxon>
        <taxon>Dikarya</taxon>
        <taxon>Ascomycota</taxon>
        <taxon>Saccharomycotina</taxon>
        <taxon>Saccharomycetes</taxon>
        <taxon>Saccharomycetales</taxon>
        <taxon>Saccharomycetaceae</taxon>
        <taxon>Saccharomyces</taxon>
    </lineage>
</organism>
<dbReference type="InterPro" id="IPR037518">
    <property type="entry name" value="MPN"/>
</dbReference>
<dbReference type="PROSITE" id="PS50249">
    <property type="entry name" value="MPN"/>
    <property type="match status" value="1"/>
</dbReference>
<keyword evidence="8" id="KW-0479">Metal-binding</keyword>
<keyword evidence="13" id="KW-0539">Nucleus</keyword>
<proteinExistence type="inferred from homology"/>
<feature type="domain" description="MPN" evidence="14">
    <location>
        <begin position="71"/>
        <end position="218"/>
    </location>
</feature>
<keyword evidence="10" id="KW-0378">Hydrolase</keyword>
<dbReference type="Pfam" id="PF01398">
    <property type="entry name" value="JAB"/>
    <property type="match status" value="1"/>
</dbReference>
<dbReference type="Gene3D" id="3.40.140.10">
    <property type="entry name" value="Cytidine Deaminase, domain 2"/>
    <property type="match status" value="1"/>
</dbReference>
<protein>
    <recommendedName>
        <fullName evidence="5">COP9 signalosome complex subunit 5</fullName>
    </recommendedName>
</protein>
<evidence type="ECO:0000256" key="8">
    <source>
        <dbReference type="ARBA" id="ARBA00022723"/>
    </source>
</evidence>
<dbReference type="Proteomes" id="UP001162090">
    <property type="component" value="Chromosome 4"/>
</dbReference>
<dbReference type="GO" id="GO:0005737">
    <property type="term" value="C:cytoplasm"/>
    <property type="evidence" value="ECO:0007669"/>
    <property type="project" value="UniProtKB-SubCell"/>
</dbReference>
<evidence type="ECO:0000256" key="4">
    <source>
        <dbReference type="ARBA" id="ARBA00011098"/>
    </source>
</evidence>